<evidence type="ECO:0000313" key="1">
    <source>
        <dbReference type="EMBL" id="OAE23871.1"/>
    </source>
</evidence>
<evidence type="ECO:0000313" key="2">
    <source>
        <dbReference type="Proteomes" id="UP000077202"/>
    </source>
</evidence>
<proteinExistence type="predicted"/>
<dbReference type="Proteomes" id="UP000077202">
    <property type="component" value="Unassembled WGS sequence"/>
</dbReference>
<comment type="caution">
    <text evidence="1">The sequence shown here is derived from an EMBL/GenBank/DDBJ whole genome shotgun (WGS) entry which is preliminary data.</text>
</comment>
<dbReference type="AlphaFoldDB" id="A0A176VU20"/>
<organism evidence="1 2">
    <name type="scientific">Marchantia polymorpha subsp. ruderalis</name>
    <dbReference type="NCBI Taxonomy" id="1480154"/>
    <lineage>
        <taxon>Eukaryota</taxon>
        <taxon>Viridiplantae</taxon>
        <taxon>Streptophyta</taxon>
        <taxon>Embryophyta</taxon>
        <taxon>Marchantiophyta</taxon>
        <taxon>Marchantiopsida</taxon>
        <taxon>Marchantiidae</taxon>
        <taxon>Marchantiales</taxon>
        <taxon>Marchantiaceae</taxon>
        <taxon>Marchantia</taxon>
    </lineage>
</organism>
<reference evidence="1" key="1">
    <citation type="submission" date="2016-03" db="EMBL/GenBank/DDBJ databases">
        <title>Mechanisms controlling the formation of the plant cell surface in tip-growing cells are functionally conserved among land plants.</title>
        <authorList>
            <person name="Honkanen S."/>
            <person name="Jones V.A."/>
            <person name="Morieri G."/>
            <person name="Champion C."/>
            <person name="Hetherington A.J."/>
            <person name="Kelly S."/>
            <person name="Saint-Marcoux D."/>
            <person name="Proust H."/>
            <person name="Prescott H."/>
            <person name="Dolan L."/>
        </authorList>
    </citation>
    <scope>NUCLEOTIDE SEQUENCE [LARGE SCALE GENOMIC DNA]</scope>
    <source>
        <tissue evidence="1">Whole gametophyte</tissue>
    </source>
</reference>
<dbReference type="EMBL" id="LVLJ01002758">
    <property type="protein sequence ID" value="OAE23871.1"/>
    <property type="molecule type" value="Genomic_DNA"/>
</dbReference>
<name>A0A176VU20_MARPO</name>
<accession>A0A176VU20</accession>
<gene>
    <name evidence="1" type="ORF">AXG93_3042s1130</name>
</gene>
<protein>
    <submittedName>
        <fullName evidence="1">Uncharacterized protein</fullName>
    </submittedName>
</protein>
<sequence length="202" mass="22547">MEVSIGPQKNMIGNLSTSDEQQQQQQNLLLRHYPRQQQQQQQRQQQQQLQLGPLSLLLCQMQQGYLNLTTSHNRTISISPWRSMGDKNVLCFAGASTSSFSEGLGMFTVVTVRPIAVAYSAICFPDSEVIGTTIEQDKQLVIFWASTIFPAEQRWFVKAKGNGIFDGGWKVLPPFPSPTKLPPAAEEEELYALGLMGNGEWG</sequence>
<keyword evidence="2" id="KW-1185">Reference proteome</keyword>